<dbReference type="RefSeq" id="WP_370483845.1">
    <property type="nucleotide sequence ID" value="NZ_JBEOQA010000002.1"/>
</dbReference>
<reference evidence="3 4" key="1">
    <citation type="submission" date="2024-06" db="EMBL/GenBank/DDBJ databases">
        <title>Soil Sphingobacterium thalpophilum.</title>
        <authorList>
            <person name="Yang J."/>
            <person name="Li J."/>
        </authorList>
    </citation>
    <scope>NUCLEOTIDE SEQUENCE [LARGE SCALE GENOMIC DNA]</scope>
    <source>
        <strain evidence="3 4">22g91tb</strain>
    </source>
</reference>
<dbReference type="EMBL" id="JBEOQB010000004">
    <property type="protein sequence ID" value="MEZ0452803.1"/>
    <property type="molecule type" value="Genomic_DNA"/>
</dbReference>
<evidence type="ECO:0000256" key="1">
    <source>
        <dbReference type="SAM" id="SignalP"/>
    </source>
</evidence>
<dbReference type="InterPro" id="IPR036249">
    <property type="entry name" value="Thioredoxin-like_sf"/>
</dbReference>
<comment type="caution">
    <text evidence="3">The sequence shown here is derived from an EMBL/GenBank/DDBJ whole genome shotgun (WGS) entry which is preliminary data.</text>
</comment>
<sequence length="435" mass="49320">MKKILLLLLLSSKLMAQQPSKVIDFNEFMLIERVEDQEKQYNEMLKAHKGKSLPDSLTNDLRAELAFAWLANGNVERYQHYKSTSPQFTARQFLYLCNALEKMFDEKKDYRSVEKISAALLQELKAGTLTDDLGRMPVIMELNAAANARLGNIDMAKEMLKAINKSVEVGSREVPYFRDHKSNFINRSAIVMLSCGQFQEAFDLLSNAYKHADSNPYMDITFKEIFQKVKGTDQGFENYLKGLKDEAYQHYYKEVEKLYIANAQLPFEATIPDPDDANEKLVLFKADKPVRDIVLTDLANKPVALGNYKGKVLVIDFWTTLCTPCVAAFGGFEKVVADYSKDQMQLFVINLFESDRTVKAYVAQKGIKLDVLHDEENQAYDVQGTPTKMVFDTDGNLRFYSAGYAGSTDREYYKLKAMVEITKAGLSTSSKSFGG</sequence>
<dbReference type="Proteomes" id="UP001566204">
    <property type="component" value="Unassembled WGS sequence"/>
</dbReference>
<dbReference type="SUPFAM" id="SSF52833">
    <property type="entry name" value="Thioredoxin-like"/>
    <property type="match status" value="1"/>
</dbReference>
<evidence type="ECO:0000259" key="2">
    <source>
        <dbReference type="PROSITE" id="PS51352"/>
    </source>
</evidence>
<accession>A0ABV4HE68</accession>
<dbReference type="InterPro" id="IPR000866">
    <property type="entry name" value="AhpC/TSA"/>
</dbReference>
<feature type="signal peptide" evidence="1">
    <location>
        <begin position="1"/>
        <end position="16"/>
    </location>
</feature>
<evidence type="ECO:0000313" key="4">
    <source>
        <dbReference type="Proteomes" id="UP001566204"/>
    </source>
</evidence>
<proteinExistence type="predicted"/>
<dbReference type="InterPro" id="IPR050553">
    <property type="entry name" value="Thioredoxin_ResA/DsbE_sf"/>
</dbReference>
<dbReference type="InterPro" id="IPR013766">
    <property type="entry name" value="Thioredoxin_domain"/>
</dbReference>
<dbReference type="PANTHER" id="PTHR42852">
    <property type="entry name" value="THIOL:DISULFIDE INTERCHANGE PROTEIN DSBE"/>
    <property type="match status" value="1"/>
</dbReference>
<organism evidence="3 4">
    <name type="scientific">Sphingobacterium thalpophilum</name>
    <dbReference type="NCBI Taxonomy" id="259"/>
    <lineage>
        <taxon>Bacteria</taxon>
        <taxon>Pseudomonadati</taxon>
        <taxon>Bacteroidota</taxon>
        <taxon>Sphingobacteriia</taxon>
        <taxon>Sphingobacteriales</taxon>
        <taxon>Sphingobacteriaceae</taxon>
        <taxon>Sphingobacterium</taxon>
    </lineage>
</organism>
<feature type="domain" description="Thioredoxin" evidence="2">
    <location>
        <begin position="284"/>
        <end position="423"/>
    </location>
</feature>
<keyword evidence="1" id="KW-0732">Signal</keyword>
<feature type="chain" id="PRO_5046200696" evidence="1">
    <location>
        <begin position="17"/>
        <end position="435"/>
    </location>
</feature>
<gene>
    <name evidence="3" type="ORF">ABTW24_14500</name>
</gene>
<dbReference type="Gene3D" id="3.40.30.10">
    <property type="entry name" value="Glutaredoxin"/>
    <property type="match status" value="1"/>
</dbReference>
<dbReference type="PANTHER" id="PTHR42852:SF13">
    <property type="entry name" value="PROTEIN DIPZ"/>
    <property type="match status" value="1"/>
</dbReference>
<dbReference type="Pfam" id="PF00578">
    <property type="entry name" value="AhpC-TSA"/>
    <property type="match status" value="1"/>
</dbReference>
<evidence type="ECO:0000313" key="3">
    <source>
        <dbReference type="EMBL" id="MEZ0452803.1"/>
    </source>
</evidence>
<dbReference type="CDD" id="cd02966">
    <property type="entry name" value="TlpA_like_family"/>
    <property type="match status" value="1"/>
</dbReference>
<name>A0ABV4HE68_9SPHI</name>
<dbReference type="PROSITE" id="PS51352">
    <property type="entry name" value="THIOREDOXIN_2"/>
    <property type="match status" value="1"/>
</dbReference>
<protein>
    <submittedName>
        <fullName evidence="3">TlpA disulfide reductase family protein</fullName>
    </submittedName>
</protein>
<keyword evidence="4" id="KW-1185">Reference proteome</keyword>